<comment type="caution">
    <text evidence="1">The sequence shown here is derived from an EMBL/GenBank/DDBJ whole genome shotgun (WGS) entry which is preliminary data.</text>
</comment>
<name>A0A955L8T9_9BACT</name>
<reference evidence="1" key="1">
    <citation type="submission" date="2020-04" db="EMBL/GenBank/DDBJ databases">
        <authorList>
            <person name="Zhang T."/>
        </authorList>
    </citation>
    <scope>NUCLEOTIDE SEQUENCE</scope>
    <source>
        <strain evidence="1">HKST-UBA11</strain>
    </source>
</reference>
<organism evidence="1 2">
    <name type="scientific">Candidatus Dojkabacteria bacterium</name>
    <dbReference type="NCBI Taxonomy" id="2099670"/>
    <lineage>
        <taxon>Bacteria</taxon>
        <taxon>Candidatus Dojkabacteria</taxon>
    </lineage>
</organism>
<gene>
    <name evidence="1" type="ORF">KC717_03785</name>
</gene>
<evidence type="ECO:0000313" key="1">
    <source>
        <dbReference type="EMBL" id="MCA9385743.1"/>
    </source>
</evidence>
<sequence>MFTFFKELKEIRNICNDYQEFKKQVIAKQEVDDHFATTCINQLRNIQEMLFKQSVPVVKKAKANKVKKSKLTKVKQ</sequence>
<proteinExistence type="predicted"/>
<dbReference type="Proteomes" id="UP000754563">
    <property type="component" value="Unassembled WGS sequence"/>
</dbReference>
<protein>
    <submittedName>
        <fullName evidence="1">Uncharacterized protein</fullName>
    </submittedName>
</protein>
<dbReference type="AlphaFoldDB" id="A0A955L8T9"/>
<reference evidence="1" key="2">
    <citation type="journal article" date="2021" name="Microbiome">
        <title>Successional dynamics and alternative stable states in a saline activated sludge microbial community over 9 years.</title>
        <authorList>
            <person name="Wang Y."/>
            <person name="Ye J."/>
            <person name="Ju F."/>
            <person name="Liu L."/>
            <person name="Boyd J.A."/>
            <person name="Deng Y."/>
            <person name="Parks D.H."/>
            <person name="Jiang X."/>
            <person name="Yin X."/>
            <person name="Woodcroft B.J."/>
            <person name="Tyson G.W."/>
            <person name="Hugenholtz P."/>
            <person name="Polz M.F."/>
            <person name="Zhang T."/>
        </authorList>
    </citation>
    <scope>NUCLEOTIDE SEQUENCE</scope>
    <source>
        <strain evidence="1">HKST-UBA11</strain>
    </source>
</reference>
<evidence type="ECO:0000313" key="2">
    <source>
        <dbReference type="Proteomes" id="UP000754563"/>
    </source>
</evidence>
<dbReference type="EMBL" id="JAGQLH010000042">
    <property type="protein sequence ID" value="MCA9385743.1"/>
    <property type="molecule type" value="Genomic_DNA"/>
</dbReference>
<accession>A0A955L8T9</accession>